<evidence type="ECO:0000313" key="2">
    <source>
        <dbReference type="Proteomes" id="UP000254640"/>
    </source>
</evidence>
<organism evidence="1 2">
    <name type="scientific">Enterobacter agglomerans</name>
    <name type="common">Erwinia herbicola</name>
    <name type="synonym">Pantoea agglomerans</name>
    <dbReference type="NCBI Taxonomy" id="549"/>
    <lineage>
        <taxon>Bacteria</taxon>
        <taxon>Pseudomonadati</taxon>
        <taxon>Pseudomonadota</taxon>
        <taxon>Gammaproteobacteria</taxon>
        <taxon>Enterobacterales</taxon>
        <taxon>Erwiniaceae</taxon>
        <taxon>Pantoea</taxon>
        <taxon>Pantoea agglomerans group</taxon>
    </lineage>
</organism>
<accession>A0A379A8H2</accession>
<sequence>MVERNVIHWRVCDYFSQVLAEKTLRTDTSNPTRLLAELAMLCRELMKSYPDLLGIGLGFPRYRRSPARLDAYFIAPRMAGC</sequence>
<dbReference type="EMBL" id="UGSO01000001">
    <property type="protein sequence ID" value="SUB14213.1"/>
    <property type="molecule type" value="Genomic_DNA"/>
</dbReference>
<gene>
    <name evidence="1" type="ORF">NCTC9381_00045</name>
</gene>
<keyword evidence="2" id="KW-1185">Reference proteome</keyword>
<dbReference type="Proteomes" id="UP000254640">
    <property type="component" value="Unassembled WGS sequence"/>
</dbReference>
<proteinExistence type="predicted"/>
<dbReference type="AlphaFoldDB" id="A0A379A8H2"/>
<reference evidence="1 2" key="1">
    <citation type="submission" date="2018-06" db="EMBL/GenBank/DDBJ databases">
        <authorList>
            <consortium name="Pathogen Informatics"/>
            <person name="Doyle S."/>
        </authorList>
    </citation>
    <scope>NUCLEOTIDE SEQUENCE [LARGE SCALE GENOMIC DNA]</scope>
    <source>
        <strain evidence="1 2">NCTC9381</strain>
    </source>
</reference>
<protein>
    <submittedName>
        <fullName evidence="1">Uncharacterized protein</fullName>
    </submittedName>
</protein>
<name>A0A379A8H2_ENTAG</name>
<dbReference type="Gene3D" id="3.30.420.40">
    <property type="match status" value="1"/>
</dbReference>
<evidence type="ECO:0000313" key="1">
    <source>
        <dbReference type="EMBL" id="SUB14213.1"/>
    </source>
</evidence>
<dbReference type="InterPro" id="IPR043129">
    <property type="entry name" value="ATPase_NBD"/>
</dbReference>
<dbReference type="SUPFAM" id="SSF53067">
    <property type="entry name" value="Actin-like ATPase domain"/>
    <property type="match status" value="1"/>
</dbReference>